<dbReference type="EMBL" id="JACSGR010000002">
    <property type="protein sequence ID" value="MBH5328780.1"/>
    <property type="molecule type" value="Genomic_DNA"/>
</dbReference>
<protein>
    <submittedName>
        <fullName evidence="1">Uncharacterized protein</fullName>
    </submittedName>
</protein>
<comment type="caution">
    <text evidence="1">The sequence shown here is derived from an EMBL/GenBank/DDBJ whole genome shotgun (WGS) entry which is preliminary data.</text>
</comment>
<organism evidence="1 2">
    <name type="scientific">Eikenella glucosivorans</name>
    <dbReference type="NCBI Taxonomy" id="2766967"/>
    <lineage>
        <taxon>Bacteria</taxon>
        <taxon>Pseudomonadati</taxon>
        <taxon>Pseudomonadota</taxon>
        <taxon>Betaproteobacteria</taxon>
        <taxon>Neisseriales</taxon>
        <taxon>Neisseriaceae</taxon>
        <taxon>Eikenella</taxon>
    </lineage>
</organism>
<keyword evidence="2" id="KW-1185">Reference proteome</keyword>
<evidence type="ECO:0000313" key="1">
    <source>
        <dbReference type="EMBL" id="MBH5328780.1"/>
    </source>
</evidence>
<name>A0ABS0N932_9NEIS</name>
<dbReference type="Proteomes" id="UP000768471">
    <property type="component" value="Unassembled WGS sequence"/>
</dbReference>
<accession>A0ABS0N932</accession>
<sequence>MLGLSSPWNERCPEPTNTRNGNLVLEDGRTLKCQIRAYTRYLGCSERFTNPQGDDGLACTDGEGKGVIFFFHPNGVLKSHEFLQK</sequence>
<gene>
    <name evidence="1" type="ORF">H9Q10_03745</name>
</gene>
<proteinExistence type="predicted"/>
<reference evidence="1 2" key="1">
    <citation type="submission" date="2020-09" db="EMBL/GenBank/DDBJ databases">
        <title>Eikenella S3660 sp. nov., isolated from a throat swab.</title>
        <authorList>
            <person name="Buhl M."/>
        </authorList>
    </citation>
    <scope>NUCLEOTIDE SEQUENCE [LARGE SCALE GENOMIC DNA]</scope>
    <source>
        <strain evidence="1 2">S3360</strain>
    </source>
</reference>
<evidence type="ECO:0000313" key="2">
    <source>
        <dbReference type="Proteomes" id="UP000768471"/>
    </source>
</evidence>